<dbReference type="InterPro" id="IPR021109">
    <property type="entry name" value="Peptidase_aspartic_dom_sf"/>
</dbReference>
<dbReference type="AlphaFoldDB" id="A0A9R1VMX1"/>
<comment type="caution">
    <text evidence="1">The sequence shown here is derived from an EMBL/GenBank/DDBJ whole genome shotgun (WGS) entry which is preliminary data.</text>
</comment>
<dbReference type="Proteomes" id="UP000235145">
    <property type="component" value="Unassembled WGS sequence"/>
</dbReference>
<dbReference type="PANTHER" id="PTHR33067:SF35">
    <property type="entry name" value="ASPARTIC PEPTIDASE DDI1-TYPE DOMAIN-CONTAINING PROTEIN"/>
    <property type="match status" value="1"/>
</dbReference>
<gene>
    <name evidence="1" type="ORF">LSAT_V11C500246170</name>
</gene>
<protein>
    <recommendedName>
        <fullName evidence="3">Aspartic peptidase DDI1-type domain-containing protein</fullName>
    </recommendedName>
</protein>
<dbReference type="PANTHER" id="PTHR33067">
    <property type="entry name" value="RNA-DIRECTED DNA POLYMERASE-RELATED"/>
    <property type="match status" value="1"/>
</dbReference>
<organism evidence="1 2">
    <name type="scientific">Lactuca sativa</name>
    <name type="common">Garden lettuce</name>
    <dbReference type="NCBI Taxonomy" id="4236"/>
    <lineage>
        <taxon>Eukaryota</taxon>
        <taxon>Viridiplantae</taxon>
        <taxon>Streptophyta</taxon>
        <taxon>Embryophyta</taxon>
        <taxon>Tracheophyta</taxon>
        <taxon>Spermatophyta</taxon>
        <taxon>Magnoliopsida</taxon>
        <taxon>eudicotyledons</taxon>
        <taxon>Gunneridae</taxon>
        <taxon>Pentapetalae</taxon>
        <taxon>asterids</taxon>
        <taxon>campanulids</taxon>
        <taxon>Asterales</taxon>
        <taxon>Asteraceae</taxon>
        <taxon>Cichorioideae</taxon>
        <taxon>Cichorieae</taxon>
        <taxon>Lactucinae</taxon>
        <taxon>Lactuca</taxon>
    </lineage>
</organism>
<accession>A0A9R1VMX1</accession>
<evidence type="ECO:0008006" key="3">
    <source>
        <dbReference type="Google" id="ProtNLM"/>
    </source>
</evidence>
<evidence type="ECO:0000313" key="2">
    <source>
        <dbReference type="Proteomes" id="UP000235145"/>
    </source>
</evidence>
<keyword evidence="2" id="KW-1185">Reference proteome</keyword>
<dbReference type="Gene3D" id="2.40.70.10">
    <property type="entry name" value="Acid Proteases"/>
    <property type="match status" value="1"/>
</dbReference>
<evidence type="ECO:0000313" key="1">
    <source>
        <dbReference type="EMBL" id="KAJ0208244.1"/>
    </source>
</evidence>
<reference evidence="1 2" key="1">
    <citation type="journal article" date="2017" name="Nat. Commun.">
        <title>Genome assembly with in vitro proximity ligation data and whole-genome triplication in lettuce.</title>
        <authorList>
            <person name="Reyes-Chin-Wo S."/>
            <person name="Wang Z."/>
            <person name="Yang X."/>
            <person name="Kozik A."/>
            <person name="Arikit S."/>
            <person name="Song C."/>
            <person name="Xia L."/>
            <person name="Froenicke L."/>
            <person name="Lavelle D.O."/>
            <person name="Truco M.J."/>
            <person name="Xia R."/>
            <person name="Zhu S."/>
            <person name="Xu C."/>
            <person name="Xu H."/>
            <person name="Xu X."/>
            <person name="Cox K."/>
            <person name="Korf I."/>
            <person name="Meyers B.C."/>
            <person name="Michelmore R.W."/>
        </authorList>
    </citation>
    <scope>NUCLEOTIDE SEQUENCE [LARGE SCALE GENOMIC DNA]</scope>
    <source>
        <strain evidence="2">cv. Salinas</strain>
        <tissue evidence="1">Seedlings</tissue>
    </source>
</reference>
<proteinExistence type="predicted"/>
<sequence length="113" mass="12820">MILNEKCSAAIIQEIPTKIEDLGGLTIPCEFKNSKKTNALADLGARVNLMSYSFYHKLNLQELEFDMKEDEEVAIIIVRPSLSTARALVDIRDSKLTLRVDDEEITFRVYPNS</sequence>
<name>A0A9R1VMX1_LACSA</name>
<dbReference type="EMBL" id="NBSK02000005">
    <property type="protein sequence ID" value="KAJ0208244.1"/>
    <property type="molecule type" value="Genomic_DNA"/>
</dbReference>